<protein>
    <recommendedName>
        <fullName evidence="3">DUF1330 domain-containing protein</fullName>
    </recommendedName>
</protein>
<dbReference type="Proteomes" id="UP000744980">
    <property type="component" value="Unassembled WGS sequence"/>
</dbReference>
<evidence type="ECO:0000313" key="2">
    <source>
        <dbReference type="Proteomes" id="UP000744980"/>
    </source>
</evidence>
<sequence>MHLIQIFLPLVGNKRDSSKRFAEVRDQLTTRFGGATLYRNAPAEGLWEDEGAVEKDFIIIAEVMAVELDQNWWADYRKELERRFKQDEIVVRAVSMTRL</sequence>
<dbReference type="EMBL" id="WXFA01000055">
    <property type="protein sequence ID" value="MBM3095777.1"/>
    <property type="molecule type" value="Genomic_DNA"/>
</dbReference>
<gene>
    <name evidence="1" type="ORF">GFB56_34295</name>
</gene>
<accession>A0AAW4FXB5</accession>
<dbReference type="RefSeq" id="WP_203529959.1">
    <property type="nucleotide sequence ID" value="NZ_CP083373.1"/>
</dbReference>
<dbReference type="AlphaFoldDB" id="A0AAW4FXB5"/>
<proteinExistence type="predicted"/>
<comment type="caution">
    <text evidence="1">The sequence shown here is derived from an EMBL/GenBank/DDBJ whole genome shotgun (WGS) entry which is preliminary data.</text>
</comment>
<evidence type="ECO:0000313" key="1">
    <source>
        <dbReference type="EMBL" id="MBM3095777.1"/>
    </source>
</evidence>
<organism evidence="1 2">
    <name type="scientific">Ensifer canadensis</name>
    <dbReference type="NCBI Taxonomy" id="555315"/>
    <lineage>
        <taxon>Bacteria</taxon>
        <taxon>Pseudomonadati</taxon>
        <taxon>Pseudomonadota</taxon>
        <taxon>Alphaproteobacteria</taxon>
        <taxon>Hyphomicrobiales</taxon>
        <taxon>Rhizobiaceae</taxon>
        <taxon>Sinorhizobium/Ensifer group</taxon>
        <taxon>Ensifer</taxon>
    </lineage>
</organism>
<name>A0AAW4FXB5_9HYPH</name>
<reference evidence="1 2" key="1">
    <citation type="submission" date="2020-01" db="EMBL/GenBank/DDBJ databases">
        <title>Draft genome assembly of Ensifer adhaerens T173.</title>
        <authorList>
            <person name="Craig J.E."/>
            <person name="Stinchcombe J.R."/>
        </authorList>
    </citation>
    <scope>NUCLEOTIDE SEQUENCE [LARGE SCALE GENOMIC DNA]</scope>
    <source>
        <strain evidence="1 2">T173</strain>
    </source>
</reference>
<keyword evidence="2" id="KW-1185">Reference proteome</keyword>
<evidence type="ECO:0008006" key="3">
    <source>
        <dbReference type="Google" id="ProtNLM"/>
    </source>
</evidence>